<protein>
    <submittedName>
        <fullName evidence="3">Pimeloyl-ACP methyl ester carboxylesterase</fullName>
    </submittedName>
</protein>
<reference evidence="3 4" key="1">
    <citation type="submission" date="2019-06" db="EMBL/GenBank/DDBJ databases">
        <title>Sequencing the genomes of 1000 actinobacteria strains.</title>
        <authorList>
            <person name="Klenk H.-P."/>
        </authorList>
    </citation>
    <scope>NUCLEOTIDE SEQUENCE [LARGE SCALE GENOMIC DNA]</scope>
    <source>
        <strain evidence="3 4">DSM 45015</strain>
    </source>
</reference>
<evidence type="ECO:0000313" key="3">
    <source>
        <dbReference type="EMBL" id="TQN33239.1"/>
    </source>
</evidence>
<sequence length="285" mass="30780">MNADTPPDIPRPYSEVRRRLPGTALINVRPGLSLETMHVPGPSPALVLVHGGLGNLWNFYPQLDRFAGHRELVAYSLAGNGRSEDRAQHSLSGHVRDLAELLAALDVARPVVVGWSYGTAVALEYAKNHPVSGLVLTAGGAFGLTPVWELPLLKLVTALRLYRVLPGGAALRSLAKRTMLHPDSPDSLAADMVRSNPLPRRASAWRTVTDAFWGYDGRDGLDAITCPTLVAHGSADRVVPREAARRTAELLPRGEFHELDRSGHVTVAEQPEAFGALVDSVVNRV</sequence>
<accession>A0A543NN29</accession>
<dbReference type="GO" id="GO:0016020">
    <property type="term" value="C:membrane"/>
    <property type="evidence" value="ECO:0007669"/>
    <property type="project" value="TreeGrafter"/>
</dbReference>
<evidence type="ECO:0000259" key="2">
    <source>
        <dbReference type="Pfam" id="PF12697"/>
    </source>
</evidence>
<dbReference type="InterPro" id="IPR000073">
    <property type="entry name" value="AB_hydrolase_1"/>
</dbReference>
<dbReference type="GO" id="GO:0016787">
    <property type="term" value="F:hydrolase activity"/>
    <property type="evidence" value="ECO:0007669"/>
    <property type="project" value="UniProtKB-KW"/>
</dbReference>
<dbReference type="Proteomes" id="UP000317422">
    <property type="component" value="Unassembled WGS sequence"/>
</dbReference>
<gene>
    <name evidence="3" type="ORF">FHX37_3244</name>
</gene>
<keyword evidence="4" id="KW-1185">Reference proteome</keyword>
<dbReference type="EMBL" id="VFQC01000001">
    <property type="protein sequence ID" value="TQN33239.1"/>
    <property type="molecule type" value="Genomic_DNA"/>
</dbReference>
<name>A0A543NN29_9ACTN</name>
<dbReference type="RefSeq" id="WP_141924633.1">
    <property type="nucleotide sequence ID" value="NZ_VFQC01000001.1"/>
</dbReference>
<evidence type="ECO:0000256" key="1">
    <source>
        <dbReference type="ARBA" id="ARBA00022801"/>
    </source>
</evidence>
<dbReference type="PRINTS" id="PR00111">
    <property type="entry name" value="ABHYDROLASE"/>
</dbReference>
<dbReference type="SUPFAM" id="SSF53474">
    <property type="entry name" value="alpha/beta-Hydrolases"/>
    <property type="match status" value="1"/>
</dbReference>
<dbReference type="InterPro" id="IPR029058">
    <property type="entry name" value="AB_hydrolase_fold"/>
</dbReference>
<evidence type="ECO:0000313" key="4">
    <source>
        <dbReference type="Proteomes" id="UP000317422"/>
    </source>
</evidence>
<dbReference type="Pfam" id="PF12697">
    <property type="entry name" value="Abhydrolase_6"/>
    <property type="match status" value="1"/>
</dbReference>
<feature type="domain" description="AB hydrolase-1" evidence="2">
    <location>
        <begin position="46"/>
        <end position="274"/>
    </location>
</feature>
<proteinExistence type="predicted"/>
<organism evidence="3 4">
    <name type="scientific">Haloactinospora alba</name>
    <dbReference type="NCBI Taxonomy" id="405555"/>
    <lineage>
        <taxon>Bacteria</taxon>
        <taxon>Bacillati</taxon>
        <taxon>Actinomycetota</taxon>
        <taxon>Actinomycetes</taxon>
        <taxon>Streptosporangiales</taxon>
        <taxon>Nocardiopsidaceae</taxon>
        <taxon>Haloactinospora</taxon>
    </lineage>
</organism>
<comment type="caution">
    <text evidence="3">The sequence shown here is derived from an EMBL/GenBank/DDBJ whole genome shotgun (WGS) entry which is preliminary data.</text>
</comment>
<dbReference type="AlphaFoldDB" id="A0A543NN29"/>
<dbReference type="PANTHER" id="PTHR43798:SF31">
    <property type="entry name" value="AB HYDROLASE SUPERFAMILY PROTEIN YCLE"/>
    <property type="match status" value="1"/>
</dbReference>
<dbReference type="InterPro" id="IPR050266">
    <property type="entry name" value="AB_hydrolase_sf"/>
</dbReference>
<dbReference type="OrthoDB" id="495620at2"/>
<dbReference type="Gene3D" id="3.40.50.1820">
    <property type="entry name" value="alpha/beta hydrolase"/>
    <property type="match status" value="1"/>
</dbReference>
<keyword evidence="1" id="KW-0378">Hydrolase</keyword>
<dbReference type="PANTHER" id="PTHR43798">
    <property type="entry name" value="MONOACYLGLYCEROL LIPASE"/>
    <property type="match status" value="1"/>
</dbReference>